<dbReference type="AlphaFoldDB" id="A0A4Q1BSP3"/>
<keyword evidence="2" id="KW-0699">rRNA-binding</keyword>
<feature type="region of interest" description="Disordered" evidence="7">
    <location>
        <begin position="198"/>
        <end position="303"/>
    </location>
</feature>
<feature type="domain" description="RNA-binding S4" evidence="8">
    <location>
        <begin position="147"/>
        <end position="202"/>
    </location>
</feature>
<dbReference type="GO" id="GO:0042274">
    <property type="term" value="P:ribosomal small subunit biogenesis"/>
    <property type="evidence" value="ECO:0007669"/>
    <property type="project" value="TreeGrafter"/>
</dbReference>
<protein>
    <recommendedName>
        <fullName evidence="8">RNA-binding S4 domain-containing protein</fullName>
    </recommendedName>
</protein>
<organism evidence="9 10">
    <name type="scientific">Tremella mesenterica</name>
    <name type="common">Jelly fungus</name>
    <dbReference type="NCBI Taxonomy" id="5217"/>
    <lineage>
        <taxon>Eukaryota</taxon>
        <taxon>Fungi</taxon>
        <taxon>Dikarya</taxon>
        <taxon>Basidiomycota</taxon>
        <taxon>Agaricomycotina</taxon>
        <taxon>Tremellomycetes</taxon>
        <taxon>Tremellales</taxon>
        <taxon>Tremellaceae</taxon>
        <taxon>Tremella</taxon>
    </lineage>
</organism>
<comment type="similarity">
    <text evidence="1">Belongs to the universal ribosomal protein uS4 family.</text>
</comment>
<dbReference type="InterPro" id="IPR002942">
    <property type="entry name" value="S4_RNA-bd"/>
</dbReference>
<keyword evidence="5" id="KW-0687">Ribonucleoprotein</keyword>
<evidence type="ECO:0000256" key="7">
    <source>
        <dbReference type="SAM" id="MobiDB-lite"/>
    </source>
</evidence>
<dbReference type="InterPro" id="IPR022801">
    <property type="entry name" value="Ribosomal_uS4"/>
</dbReference>
<evidence type="ECO:0000256" key="5">
    <source>
        <dbReference type="ARBA" id="ARBA00023274"/>
    </source>
</evidence>
<gene>
    <name evidence="9" type="ORF">M231_01626</name>
</gene>
<sequence>MVMRKIASRGQFNPHRALPRMSWSLSNLYNIWQQTPGSPTYKDRMEIKWNNMSLFQRRWLAKRLTRGYHGDQITQTRFERWYLPDSLPSIRGKTPSSSSSSGSLELSKWVEGRERAGGRTREERESKWKTEDSRAPVGSLMFSEVERRLDTLIFRACFASSVYLARHYVIHGKVKLNGVIERNPNTLLNPGDLFSVDPKAIPMLQPPPSSSTDSASIGDLSLSNPTEDTESAIPTAEPPPEISTSENSLPAESPSDITSESSETTPEPATAQSTESTPSTPSTKPQSKLAQKPKSKPPANSHFTLPPYASPHIFVPAYILPSYLTCSAVYVRHPTARPGYSEIPTPFDAGGEIMKLSWEWFSRKAPRMRNRVNRWMNPQRTSDRK</sequence>
<dbReference type="SMART" id="SM00363">
    <property type="entry name" value="S4"/>
    <property type="match status" value="1"/>
</dbReference>
<evidence type="ECO:0000256" key="4">
    <source>
        <dbReference type="ARBA" id="ARBA00022980"/>
    </source>
</evidence>
<feature type="compositionally biased region" description="Polar residues" evidence="7">
    <location>
        <begin position="242"/>
        <end position="267"/>
    </location>
</feature>
<dbReference type="Gene3D" id="3.10.290.10">
    <property type="entry name" value="RNA-binding S4 domain"/>
    <property type="match status" value="1"/>
</dbReference>
<dbReference type="OrthoDB" id="3356781at2759"/>
<accession>A0A4Q1BSP3</accession>
<comment type="caution">
    <text evidence="9">The sequence shown here is derived from an EMBL/GenBank/DDBJ whole genome shotgun (WGS) entry which is preliminary data.</text>
</comment>
<dbReference type="PANTHER" id="PTHR11831">
    <property type="entry name" value="30S 40S RIBOSOMAL PROTEIN"/>
    <property type="match status" value="1"/>
</dbReference>
<keyword evidence="4" id="KW-0689">Ribosomal protein</keyword>
<dbReference type="CDD" id="cd00165">
    <property type="entry name" value="S4"/>
    <property type="match status" value="1"/>
</dbReference>
<dbReference type="InterPro" id="IPR036986">
    <property type="entry name" value="S4_RNA-bd_sf"/>
</dbReference>
<keyword evidence="3 6" id="KW-0694">RNA-binding</keyword>
<evidence type="ECO:0000256" key="2">
    <source>
        <dbReference type="ARBA" id="ARBA00022730"/>
    </source>
</evidence>
<evidence type="ECO:0000256" key="3">
    <source>
        <dbReference type="ARBA" id="ARBA00022884"/>
    </source>
</evidence>
<feature type="compositionally biased region" description="Polar residues" evidence="7">
    <location>
        <begin position="210"/>
        <end position="226"/>
    </location>
</feature>
<dbReference type="GO" id="GO:0005763">
    <property type="term" value="C:mitochondrial small ribosomal subunit"/>
    <property type="evidence" value="ECO:0007669"/>
    <property type="project" value="TreeGrafter"/>
</dbReference>
<dbReference type="PROSITE" id="PS50889">
    <property type="entry name" value="S4"/>
    <property type="match status" value="1"/>
</dbReference>
<dbReference type="STRING" id="5217.A0A4Q1BSP3"/>
<dbReference type="FunCoup" id="A0A4Q1BSP3">
    <property type="interactions" value="28"/>
</dbReference>
<dbReference type="GO" id="GO:0019843">
    <property type="term" value="F:rRNA binding"/>
    <property type="evidence" value="ECO:0007669"/>
    <property type="project" value="UniProtKB-KW"/>
</dbReference>
<dbReference type="SUPFAM" id="SSF55174">
    <property type="entry name" value="Alpha-L RNA-binding motif"/>
    <property type="match status" value="1"/>
</dbReference>
<keyword evidence="10" id="KW-1185">Reference proteome</keyword>
<name>A0A4Q1BSP3_TREME</name>
<evidence type="ECO:0000313" key="9">
    <source>
        <dbReference type="EMBL" id="RXK40996.1"/>
    </source>
</evidence>
<dbReference type="PANTHER" id="PTHR11831:SF4">
    <property type="entry name" value="SMALL RIBOSOMAL SUBUNIT PROTEIN US4M"/>
    <property type="match status" value="1"/>
</dbReference>
<dbReference type="Pfam" id="PF01479">
    <property type="entry name" value="S4"/>
    <property type="match status" value="1"/>
</dbReference>
<dbReference type="VEuPathDB" id="FungiDB:TREMEDRAFT_38846"/>
<evidence type="ECO:0000259" key="8">
    <source>
        <dbReference type="SMART" id="SM00363"/>
    </source>
</evidence>
<dbReference type="EMBL" id="SDIL01000012">
    <property type="protein sequence ID" value="RXK40996.1"/>
    <property type="molecule type" value="Genomic_DNA"/>
</dbReference>
<dbReference type="Proteomes" id="UP000289152">
    <property type="component" value="Unassembled WGS sequence"/>
</dbReference>
<feature type="region of interest" description="Disordered" evidence="7">
    <location>
        <begin position="112"/>
        <end position="132"/>
    </location>
</feature>
<reference evidence="9 10" key="1">
    <citation type="submission" date="2016-06" db="EMBL/GenBank/DDBJ databases">
        <title>Evolution of pathogenesis and genome organization in the Tremellales.</title>
        <authorList>
            <person name="Cuomo C."/>
            <person name="Litvintseva A."/>
            <person name="Heitman J."/>
            <person name="Chen Y."/>
            <person name="Sun S."/>
            <person name="Springer D."/>
            <person name="Dromer F."/>
            <person name="Young S."/>
            <person name="Zeng Q."/>
            <person name="Chapman S."/>
            <person name="Gujja S."/>
            <person name="Saif S."/>
            <person name="Birren B."/>
        </authorList>
    </citation>
    <scope>NUCLEOTIDE SEQUENCE [LARGE SCALE GENOMIC DNA]</scope>
    <source>
        <strain evidence="9 10">ATCC 28783</strain>
    </source>
</reference>
<dbReference type="GO" id="GO:0003735">
    <property type="term" value="F:structural constituent of ribosome"/>
    <property type="evidence" value="ECO:0007669"/>
    <property type="project" value="TreeGrafter"/>
</dbReference>
<evidence type="ECO:0000313" key="10">
    <source>
        <dbReference type="Proteomes" id="UP000289152"/>
    </source>
</evidence>
<feature type="compositionally biased region" description="Low complexity" evidence="7">
    <location>
        <begin position="268"/>
        <end position="288"/>
    </location>
</feature>
<dbReference type="InParanoid" id="A0A4Q1BSP3"/>
<proteinExistence type="inferred from homology"/>
<evidence type="ECO:0000256" key="1">
    <source>
        <dbReference type="ARBA" id="ARBA00007465"/>
    </source>
</evidence>
<evidence type="ECO:0000256" key="6">
    <source>
        <dbReference type="PROSITE-ProRule" id="PRU00182"/>
    </source>
</evidence>